<organism evidence="4 5">
    <name type="scientific">Arenimonas caeni</name>
    <dbReference type="NCBI Taxonomy" id="2058085"/>
    <lineage>
        <taxon>Bacteria</taxon>
        <taxon>Pseudomonadati</taxon>
        <taxon>Pseudomonadota</taxon>
        <taxon>Gammaproteobacteria</taxon>
        <taxon>Lysobacterales</taxon>
        <taxon>Lysobacteraceae</taxon>
        <taxon>Arenimonas</taxon>
    </lineage>
</organism>
<name>A0A2P6MA19_9GAMM</name>
<dbReference type="InterPro" id="IPR043502">
    <property type="entry name" value="DNA/RNA_pol_sf"/>
</dbReference>
<dbReference type="PROSITE" id="PS50878">
    <property type="entry name" value="RT_POL"/>
    <property type="match status" value="1"/>
</dbReference>
<dbReference type="EMBL" id="PVLF01000005">
    <property type="protein sequence ID" value="PRH82829.1"/>
    <property type="molecule type" value="Genomic_DNA"/>
</dbReference>
<evidence type="ECO:0000313" key="4">
    <source>
        <dbReference type="EMBL" id="PRH82829.1"/>
    </source>
</evidence>
<dbReference type="PANTHER" id="PTHR34047:SF8">
    <property type="entry name" value="PROTEIN YKFC"/>
    <property type="match status" value="1"/>
</dbReference>
<feature type="region of interest" description="Disordered" evidence="2">
    <location>
        <begin position="1"/>
        <end position="23"/>
    </location>
</feature>
<gene>
    <name evidence="4" type="ORF">C6N40_06385</name>
</gene>
<comment type="caution">
    <text evidence="4">The sequence shown here is derived from an EMBL/GenBank/DDBJ whole genome shotgun (WGS) entry which is preliminary data.</text>
</comment>
<dbReference type="OrthoDB" id="9793236at2"/>
<dbReference type="PANTHER" id="PTHR34047">
    <property type="entry name" value="NUCLEAR INTRON MATURASE 1, MITOCHONDRIAL-RELATED"/>
    <property type="match status" value="1"/>
</dbReference>
<keyword evidence="4" id="KW-0808">Transferase</keyword>
<dbReference type="CDD" id="cd01646">
    <property type="entry name" value="RT_Bac_retron_I"/>
    <property type="match status" value="1"/>
</dbReference>
<dbReference type="Proteomes" id="UP000241736">
    <property type="component" value="Unassembled WGS sequence"/>
</dbReference>
<comment type="similarity">
    <text evidence="1">Belongs to the bacterial reverse transcriptase family.</text>
</comment>
<evidence type="ECO:0000256" key="1">
    <source>
        <dbReference type="ARBA" id="ARBA00034120"/>
    </source>
</evidence>
<dbReference type="AlphaFoldDB" id="A0A2P6MA19"/>
<keyword evidence="4" id="KW-0548">Nucleotidyltransferase</keyword>
<keyword evidence="4" id="KW-0695">RNA-directed DNA polymerase</keyword>
<protein>
    <submittedName>
        <fullName evidence="4">Reverse transcriptase</fullName>
    </submittedName>
</protein>
<dbReference type="SUPFAM" id="SSF56672">
    <property type="entry name" value="DNA/RNA polymerases"/>
    <property type="match status" value="1"/>
</dbReference>
<evidence type="ECO:0000313" key="5">
    <source>
        <dbReference type="Proteomes" id="UP000241736"/>
    </source>
</evidence>
<reference evidence="4 5" key="1">
    <citation type="submission" date="2018-03" db="EMBL/GenBank/DDBJ databases">
        <title>Arenimonas caeni sp. nov., isolated from activated sludge.</title>
        <authorList>
            <person name="Liu H."/>
        </authorList>
    </citation>
    <scope>NUCLEOTIDE SEQUENCE [LARGE SCALE GENOMIC DNA]</scope>
    <source>
        <strain evidence="5">z29</strain>
    </source>
</reference>
<dbReference type="InterPro" id="IPR000477">
    <property type="entry name" value="RT_dom"/>
</dbReference>
<evidence type="ECO:0000256" key="2">
    <source>
        <dbReference type="SAM" id="MobiDB-lite"/>
    </source>
</evidence>
<sequence>MTKPRYASTGCAARSQVSGDTDSPCAWRAGASWCVDFNNGNVNNNDHDNRCFVRAVRSASPAPGEFQGPGGREVSLRSLHAAWQEARRGKQPSVNQLRFDAQWIDGLLQLQAELSAAAWSPRPSTCFIAARPKAREIHAPDFADRVVHHWLVPQLEAIYEPTFIHDSFANRRGKGTHAAVRRLQQFVRQVHSGQGGGWYLQLDVHNFFNSIHRPTLWQLLKRRIVRNGLPPVVQATTHALLRRSPLAAGVTYRASTAERAAVPPHKQLENAAPGCGLPIGNLSSQFFANVYLDQLDQFVKHVLKAPRYLRYVDDFVLVHQDRVQLADWQARIERFLADHLQLRLKADVRLKPLEAGIDFLGYVVRPTHTLVRRRVVSHARAALAAWEQRHVQPGCVVATPAELRHVGAVWASYRGHMAQANSRRLQARLRRRFPWLATVAEPPLNPALVLEGQKLHILTREIKHEQ</sequence>
<evidence type="ECO:0000259" key="3">
    <source>
        <dbReference type="PROSITE" id="PS50878"/>
    </source>
</evidence>
<proteinExistence type="inferred from homology"/>
<keyword evidence="5" id="KW-1185">Reference proteome</keyword>
<dbReference type="Pfam" id="PF00078">
    <property type="entry name" value="RVT_1"/>
    <property type="match status" value="1"/>
</dbReference>
<feature type="domain" description="Reverse transcriptase" evidence="3">
    <location>
        <begin position="1"/>
        <end position="364"/>
    </location>
</feature>
<dbReference type="InterPro" id="IPR051083">
    <property type="entry name" value="GrpII_Intron_Splice-Mob/Def"/>
</dbReference>
<dbReference type="GO" id="GO:0003964">
    <property type="term" value="F:RNA-directed DNA polymerase activity"/>
    <property type="evidence" value="ECO:0007669"/>
    <property type="project" value="UniProtKB-KW"/>
</dbReference>
<accession>A0A2P6MA19</accession>